<dbReference type="RefSeq" id="WP_139149348.1">
    <property type="nucleotide sequence ID" value="NZ_FNBA01000001.1"/>
</dbReference>
<keyword evidence="2" id="KW-1185">Reference proteome</keyword>
<accession>A0A1G7CMH4</accession>
<gene>
    <name evidence="1" type="ORF">SAMN05421855_101460</name>
</gene>
<reference evidence="1 2" key="1">
    <citation type="submission" date="2016-10" db="EMBL/GenBank/DDBJ databases">
        <authorList>
            <person name="de Groot N.N."/>
        </authorList>
    </citation>
    <scope>NUCLEOTIDE SEQUENCE [LARGE SCALE GENOMIC DNA]</scope>
    <source>
        <strain evidence="1 2">DSM 16195</strain>
    </source>
</reference>
<dbReference type="STRING" id="227084.SAMN05421855_101460"/>
<name>A0A1G7CMH4_9FLAO</name>
<evidence type="ECO:0000313" key="1">
    <source>
        <dbReference type="EMBL" id="SDE40441.1"/>
    </source>
</evidence>
<organism evidence="1 2">
    <name type="scientific">Ulvibacter litoralis</name>
    <dbReference type="NCBI Taxonomy" id="227084"/>
    <lineage>
        <taxon>Bacteria</taxon>
        <taxon>Pseudomonadati</taxon>
        <taxon>Bacteroidota</taxon>
        <taxon>Flavobacteriia</taxon>
        <taxon>Flavobacteriales</taxon>
        <taxon>Flavobacteriaceae</taxon>
        <taxon>Ulvibacter</taxon>
    </lineage>
</organism>
<sequence>MDRVAKCIYQHLDCADYLYNTLFLDTSEAFDDTIWALVYNILNTTPLRVGLLKKANEIPIVHSDTTYHYCL</sequence>
<protein>
    <submittedName>
        <fullName evidence="1">Uncharacterized protein</fullName>
    </submittedName>
</protein>
<dbReference type="AlphaFoldDB" id="A0A1G7CMH4"/>
<dbReference type="EMBL" id="FNBA01000001">
    <property type="protein sequence ID" value="SDE40441.1"/>
    <property type="molecule type" value="Genomic_DNA"/>
</dbReference>
<proteinExistence type="predicted"/>
<evidence type="ECO:0000313" key="2">
    <source>
        <dbReference type="Proteomes" id="UP000199321"/>
    </source>
</evidence>
<dbReference type="Proteomes" id="UP000199321">
    <property type="component" value="Unassembled WGS sequence"/>
</dbReference>